<dbReference type="EMBL" id="JBEDUW010000006">
    <property type="protein sequence ID" value="KAK9922332.1"/>
    <property type="molecule type" value="Genomic_DNA"/>
</dbReference>
<proteinExistence type="predicted"/>
<sequence>MNLSTFSCHDNSLGCSCGDCPPSIGCFNTVSPVSPKGGSCAMKSGSVKTRKQKLDFYVMNDGEVNSINRTLDSKLSAPTAIPEPVANCLMSGETHTTDCRRLSNYYGFAEQRLQQVVKSENILVDPAAELSNGSFQNAGNFVQEHLPASVEEPIGEPREQTYAAIICN</sequence>
<gene>
    <name evidence="1" type="ORF">M0R45_030801</name>
</gene>
<name>A0AAW1WCX4_RUBAR</name>
<evidence type="ECO:0000313" key="2">
    <source>
        <dbReference type="Proteomes" id="UP001457282"/>
    </source>
</evidence>
<evidence type="ECO:0000313" key="1">
    <source>
        <dbReference type="EMBL" id="KAK9922332.1"/>
    </source>
</evidence>
<keyword evidence="2" id="KW-1185">Reference proteome</keyword>
<dbReference type="Proteomes" id="UP001457282">
    <property type="component" value="Unassembled WGS sequence"/>
</dbReference>
<dbReference type="AlphaFoldDB" id="A0AAW1WCX4"/>
<protein>
    <submittedName>
        <fullName evidence="1">Uncharacterized protein</fullName>
    </submittedName>
</protein>
<reference evidence="1 2" key="1">
    <citation type="journal article" date="2023" name="G3 (Bethesda)">
        <title>A chromosome-length genome assembly and annotation of blackberry (Rubus argutus, cv. 'Hillquist').</title>
        <authorList>
            <person name="Bruna T."/>
            <person name="Aryal R."/>
            <person name="Dudchenko O."/>
            <person name="Sargent D.J."/>
            <person name="Mead D."/>
            <person name="Buti M."/>
            <person name="Cavallini A."/>
            <person name="Hytonen T."/>
            <person name="Andres J."/>
            <person name="Pham M."/>
            <person name="Weisz D."/>
            <person name="Mascagni F."/>
            <person name="Usai G."/>
            <person name="Natali L."/>
            <person name="Bassil N."/>
            <person name="Fernandez G.E."/>
            <person name="Lomsadze A."/>
            <person name="Armour M."/>
            <person name="Olukolu B."/>
            <person name="Poorten T."/>
            <person name="Britton C."/>
            <person name="Davik J."/>
            <person name="Ashrafi H."/>
            <person name="Aiden E.L."/>
            <person name="Borodovsky M."/>
            <person name="Worthington M."/>
        </authorList>
    </citation>
    <scope>NUCLEOTIDE SEQUENCE [LARGE SCALE GENOMIC DNA]</scope>
    <source>
        <strain evidence="1">PI 553951</strain>
    </source>
</reference>
<accession>A0AAW1WCX4</accession>
<organism evidence="1 2">
    <name type="scientific">Rubus argutus</name>
    <name type="common">Southern blackberry</name>
    <dbReference type="NCBI Taxonomy" id="59490"/>
    <lineage>
        <taxon>Eukaryota</taxon>
        <taxon>Viridiplantae</taxon>
        <taxon>Streptophyta</taxon>
        <taxon>Embryophyta</taxon>
        <taxon>Tracheophyta</taxon>
        <taxon>Spermatophyta</taxon>
        <taxon>Magnoliopsida</taxon>
        <taxon>eudicotyledons</taxon>
        <taxon>Gunneridae</taxon>
        <taxon>Pentapetalae</taxon>
        <taxon>rosids</taxon>
        <taxon>fabids</taxon>
        <taxon>Rosales</taxon>
        <taxon>Rosaceae</taxon>
        <taxon>Rosoideae</taxon>
        <taxon>Rosoideae incertae sedis</taxon>
        <taxon>Rubus</taxon>
    </lineage>
</organism>
<comment type="caution">
    <text evidence="1">The sequence shown here is derived from an EMBL/GenBank/DDBJ whole genome shotgun (WGS) entry which is preliminary data.</text>
</comment>